<name>A0A6J1LNT0_DROHY</name>
<feature type="coiled-coil region" evidence="1">
    <location>
        <begin position="80"/>
        <end position="107"/>
    </location>
</feature>
<dbReference type="Proteomes" id="UP000504633">
    <property type="component" value="Unplaced"/>
</dbReference>
<gene>
    <name evidence="3" type="primary">LOC111596511</name>
</gene>
<dbReference type="OrthoDB" id="8036393at2759"/>
<accession>A0A6J1LNT0</accession>
<dbReference type="RefSeq" id="XP_023166544.1">
    <property type="nucleotide sequence ID" value="XM_023310776.2"/>
</dbReference>
<dbReference type="KEGG" id="dhe:111596511"/>
<sequence>MDYIKLQDEVKALKYLGEHLEQILKLVNFEVCDLPNDVLMLLDKCVEIQADGNLNELNLNYLREFYYTKKREDIESKLTVAQQAGKLKKLQISKEETEKDIASLERFTTTVSNRVTTMAVQQQINEIEGKSKALVDRQKGLKVPDDFNIETVIEKIDLLEQKK</sequence>
<proteinExistence type="predicted"/>
<organism evidence="2 3">
    <name type="scientific">Drosophila hydei</name>
    <name type="common">Fruit fly</name>
    <dbReference type="NCBI Taxonomy" id="7224"/>
    <lineage>
        <taxon>Eukaryota</taxon>
        <taxon>Metazoa</taxon>
        <taxon>Ecdysozoa</taxon>
        <taxon>Arthropoda</taxon>
        <taxon>Hexapoda</taxon>
        <taxon>Insecta</taxon>
        <taxon>Pterygota</taxon>
        <taxon>Neoptera</taxon>
        <taxon>Endopterygota</taxon>
        <taxon>Diptera</taxon>
        <taxon>Brachycera</taxon>
        <taxon>Muscomorpha</taxon>
        <taxon>Ephydroidea</taxon>
        <taxon>Drosophilidae</taxon>
        <taxon>Drosophila</taxon>
    </lineage>
</organism>
<evidence type="ECO:0000313" key="3">
    <source>
        <dbReference type="RefSeq" id="XP_023166544.1"/>
    </source>
</evidence>
<protein>
    <submittedName>
        <fullName evidence="3">Augmin complex subunit wac</fullName>
    </submittedName>
</protein>
<keyword evidence="2" id="KW-1185">Reference proteome</keyword>
<dbReference type="OMA" id="LHIHDFN"/>
<dbReference type="AlphaFoldDB" id="A0A6J1LNT0"/>
<evidence type="ECO:0000256" key="1">
    <source>
        <dbReference type="SAM" id="Coils"/>
    </source>
</evidence>
<evidence type="ECO:0000313" key="2">
    <source>
        <dbReference type="Proteomes" id="UP000504633"/>
    </source>
</evidence>
<dbReference type="GeneID" id="111596511"/>
<reference evidence="3" key="1">
    <citation type="submission" date="2025-08" db="UniProtKB">
        <authorList>
            <consortium name="RefSeq"/>
        </authorList>
    </citation>
    <scope>IDENTIFICATION</scope>
    <source>
        <strain evidence="3">15085-1641.00</strain>
        <tissue evidence="3">Whole body</tissue>
    </source>
</reference>
<keyword evidence="1" id="KW-0175">Coiled coil</keyword>